<dbReference type="PANTHER" id="PTHR43657">
    <property type="entry name" value="TRYPTOPHAN RNA-BINDING ATTENUATOR PROTEIN-LIKE PROTEIN"/>
    <property type="match status" value="1"/>
</dbReference>
<evidence type="ECO:0000313" key="2">
    <source>
        <dbReference type="Proteomes" id="UP001469089"/>
    </source>
</evidence>
<sequence>MNPLPRLLPTAATDETFGGVTYHIGGELVPVLSVDVSNTPVYFEHHILLWKNSNVRISIKPLKGAVKRMLAGMQVFVTEASGNGIIAFSRDGAGHIVPIHLGAGEELHVREHQFLAATESVEYTFERVRGITNMFLGQSGFFIDKFRGHREDGVLWLHGYGNVFEKVLAAGETIDVEPGGWLYKDPDVKMDTVVDRLSSGLFAAGFNFIVNRFTGPGRVGIQSMYVNNSTSDR</sequence>
<comment type="caution">
    <text evidence="1">The sequence shown here is derived from an EMBL/GenBank/DDBJ whole genome shotgun (WGS) entry which is preliminary data.</text>
</comment>
<dbReference type="PANTHER" id="PTHR43657:SF1">
    <property type="entry name" value="ALTERED INHERITANCE OF MITOCHONDRIA PROTEIN 24, MITOCHONDRIAL"/>
    <property type="match status" value="1"/>
</dbReference>
<name>A0ABV1LWP0_9BURK</name>
<proteinExistence type="predicted"/>
<dbReference type="EMBL" id="JAOALG010000002">
    <property type="protein sequence ID" value="MEQ5843642.1"/>
    <property type="molecule type" value="Genomic_DNA"/>
</dbReference>
<dbReference type="InterPro" id="IPR016031">
    <property type="entry name" value="Trp_RNA-bd_attenuator-like_dom"/>
</dbReference>
<dbReference type="InterPro" id="IPR036983">
    <property type="entry name" value="AIM24_sf"/>
</dbReference>
<evidence type="ECO:0000313" key="1">
    <source>
        <dbReference type="EMBL" id="MEQ5843642.1"/>
    </source>
</evidence>
<dbReference type="Gene3D" id="3.60.160.10">
    <property type="entry name" value="Mitochondrial biogenesis AIM24"/>
    <property type="match status" value="1"/>
</dbReference>
<dbReference type="Pfam" id="PF01987">
    <property type="entry name" value="AIM24"/>
    <property type="match status" value="1"/>
</dbReference>
<reference evidence="1 2" key="1">
    <citation type="journal article" date="2024" name="Chem. Sci.">
        <title>Discovery of a lagriamide polyketide by integrated genome mining, isotopic labeling, and untargeted metabolomics.</title>
        <authorList>
            <person name="Fergusson C.H."/>
            <person name="Saulog J."/>
            <person name="Paulo B.S."/>
            <person name="Wilson D.M."/>
            <person name="Liu D.Y."/>
            <person name="Morehouse N.J."/>
            <person name="Waterworth S."/>
            <person name="Barkei J."/>
            <person name="Gray C.A."/>
            <person name="Kwan J.C."/>
            <person name="Eustaquio A.S."/>
            <person name="Linington R.G."/>
        </authorList>
    </citation>
    <scope>NUCLEOTIDE SEQUENCE [LARGE SCALE GENOMIC DNA]</scope>
    <source>
        <strain evidence="1 2">RL17-338-BIF-B</strain>
    </source>
</reference>
<gene>
    <name evidence="1" type="ORF">N0A02_29730</name>
</gene>
<keyword evidence="2" id="KW-1185">Reference proteome</keyword>
<organism evidence="1 2">
    <name type="scientific">Paraburkholderia acidicola</name>
    <dbReference type="NCBI Taxonomy" id="1912599"/>
    <lineage>
        <taxon>Bacteria</taxon>
        <taxon>Pseudomonadati</taxon>
        <taxon>Pseudomonadota</taxon>
        <taxon>Betaproteobacteria</taxon>
        <taxon>Burkholderiales</taxon>
        <taxon>Burkholderiaceae</taxon>
        <taxon>Paraburkholderia</taxon>
    </lineage>
</organism>
<dbReference type="SUPFAM" id="SSF51219">
    <property type="entry name" value="TRAP-like"/>
    <property type="match status" value="1"/>
</dbReference>
<protein>
    <submittedName>
        <fullName evidence="1">AIM24 family protein</fullName>
    </submittedName>
</protein>
<dbReference type="RefSeq" id="WP_349545262.1">
    <property type="nucleotide sequence ID" value="NZ_JAOALG010000002.1"/>
</dbReference>
<accession>A0ABV1LWP0</accession>
<dbReference type="Proteomes" id="UP001469089">
    <property type="component" value="Unassembled WGS sequence"/>
</dbReference>
<dbReference type="InterPro" id="IPR002838">
    <property type="entry name" value="AIM24"/>
</dbReference>